<feature type="compositionally biased region" description="Basic and acidic residues" evidence="4">
    <location>
        <begin position="580"/>
        <end position="594"/>
    </location>
</feature>
<dbReference type="Pfam" id="PF01778">
    <property type="entry name" value="Ribosomal_L28e"/>
    <property type="match status" value="1"/>
</dbReference>
<evidence type="ECO:0000259" key="5">
    <source>
        <dbReference type="Pfam" id="PF01778"/>
    </source>
</evidence>
<evidence type="ECO:0000313" key="7">
    <source>
        <dbReference type="Proteomes" id="UP000320475"/>
    </source>
</evidence>
<dbReference type="OrthoDB" id="10251342at2759"/>
<comment type="similarity">
    <text evidence="2">Belongs to the MAK16 family.</text>
</comment>
<dbReference type="Proteomes" id="UP000320475">
    <property type="component" value="Unassembled WGS sequence"/>
</dbReference>
<gene>
    <name evidence="6" type="ORF">SeLEV6574_g07070</name>
</gene>
<feature type="region of interest" description="Disordered" evidence="4">
    <location>
        <begin position="510"/>
        <end position="604"/>
    </location>
</feature>
<dbReference type="InterPro" id="IPR029004">
    <property type="entry name" value="Ribosomal_eL28/Mak16"/>
</dbReference>
<dbReference type="InterPro" id="IPR006958">
    <property type="entry name" value="Mak16"/>
</dbReference>
<feature type="compositionally biased region" description="Acidic residues" evidence="4">
    <location>
        <begin position="459"/>
        <end position="478"/>
    </location>
</feature>
<feature type="domain" description="Ribosomal eL28/Mak16" evidence="5">
    <location>
        <begin position="267"/>
        <end position="379"/>
    </location>
</feature>
<dbReference type="GO" id="GO:0030687">
    <property type="term" value="C:preribosome, large subunit precursor"/>
    <property type="evidence" value="ECO:0007669"/>
    <property type="project" value="TreeGrafter"/>
</dbReference>
<dbReference type="Gene3D" id="3.30.390.110">
    <property type="match status" value="1"/>
</dbReference>
<dbReference type="FunFam" id="3.30.390.110:FF:000001">
    <property type="entry name" value="Protein MAK16 homolog"/>
    <property type="match status" value="1"/>
</dbReference>
<evidence type="ECO:0000256" key="3">
    <source>
        <dbReference type="ARBA" id="ARBA00023242"/>
    </source>
</evidence>
<name>A0A507CLU4_9FUNG</name>
<dbReference type="PANTHER" id="PTHR23405">
    <property type="entry name" value="MAINTENANCE OF KILLER 16 MAK16 PROTEIN-RELATED"/>
    <property type="match status" value="1"/>
</dbReference>
<evidence type="ECO:0000313" key="6">
    <source>
        <dbReference type="EMBL" id="TPX39654.1"/>
    </source>
</evidence>
<comment type="subcellular location">
    <subcellularLocation>
        <location evidence="1">Nucleus</location>
    </subcellularLocation>
</comment>
<feature type="compositionally biased region" description="Acidic residues" evidence="4">
    <location>
        <begin position="521"/>
        <end position="542"/>
    </location>
</feature>
<reference evidence="6 7" key="1">
    <citation type="journal article" date="2019" name="Sci. Rep.">
        <title>Comparative genomics of chytrid fungi reveal insights into the obligate biotrophic and pathogenic lifestyle of Synchytrium endobioticum.</title>
        <authorList>
            <person name="van de Vossenberg B.T.L.H."/>
            <person name="Warris S."/>
            <person name="Nguyen H.D.T."/>
            <person name="van Gent-Pelzer M.P.E."/>
            <person name="Joly D.L."/>
            <person name="van de Geest H.C."/>
            <person name="Bonants P.J.M."/>
            <person name="Smith D.S."/>
            <person name="Levesque C.A."/>
            <person name="van der Lee T.A.J."/>
        </authorList>
    </citation>
    <scope>NUCLEOTIDE SEQUENCE [LARGE SCALE GENOMIC DNA]</scope>
    <source>
        <strain evidence="6 7">LEV6574</strain>
    </source>
</reference>
<feature type="compositionally biased region" description="Low complexity" evidence="4">
    <location>
        <begin position="551"/>
        <end position="574"/>
    </location>
</feature>
<comment type="caution">
    <text evidence="6">The sequence shown here is derived from an EMBL/GenBank/DDBJ whole genome shotgun (WGS) entry which is preliminary data.</text>
</comment>
<proteinExistence type="inferred from homology"/>
<evidence type="ECO:0000256" key="2">
    <source>
        <dbReference type="ARBA" id="ARBA00005514"/>
    </source>
</evidence>
<dbReference type="EMBL" id="QEAM01000457">
    <property type="protein sequence ID" value="TPX39654.1"/>
    <property type="molecule type" value="Genomic_DNA"/>
</dbReference>
<keyword evidence="3" id="KW-0539">Nucleus</keyword>
<accession>A0A507CLU4</accession>
<dbReference type="PANTHER" id="PTHR23405:SF4">
    <property type="entry name" value="PROTEIN MAK16 HOMOLOG"/>
    <property type="match status" value="1"/>
</dbReference>
<dbReference type="GO" id="GO:0005730">
    <property type="term" value="C:nucleolus"/>
    <property type="evidence" value="ECO:0007669"/>
    <property type="project" value="TreeGrafter"/>
</dbReference>
<evidence type="ECO:0000256" key="4">
    <source>
        <dbReference type="SAM" id="MobiDB-lite"/>
    </source>
</evidence>
<dbReference type="AlphaFoldDB" id="A0A507CLU4"/>
<dbReference type="GO" id="GO:0000470">
    <property type="term" value="P:maturation of LSU-rRNA"/>
    <property type="evidence" value="ECO:0007669"/>
    <property type="project" value="TreeGrafter"/>
</dbReference>
<feature type="region of interest" description="Disordered" evidence="4">
    <location>
        <begin position="457"/>
        <end position="479"/>
    </location>
</feature>
<organism evidence="6 7">
    <name type="scientific">Synchytrium endobioticum</name>
    <dbReference type="NCBI Taxonomy" id="286115"/>
    <lineage>
        <taxon>Eukaryota</taxon>
        <taxon>Fungi</taxon>
        <taxon>Fungi incertae sedis</taxon>
        <taxon>Chytridiomycota</taxon>
        <taxon>Chytridiomycota incertae sedis</taxon>
        <taxon>Chytridiomycetes</taxon>
        <taxon>Synchytriales</taxon>
        <taxon>Synchytriaceae</taxon>
        <taxon>Synchytrium</taxon>
    </lineage>
</organism>
<sequence>MSLPPLRPPDTCMRHHQLAVIYTQYKSTVSDRARPMDSLSTLHSASRSILSQFLHMLESLPDASYRKESMVVPGSTIGKHVRHSLDHIRILFEGLGLMSRAPSGPVSAPDWHGHSDHVINYDIRERNVPVETDKTAACVAIANLDHAIDVASSIMLHADKRVAVMGTVDPDRDDVPMTSTYARELWFVQHHAIHHAALIRAICVEFGLDVPATFGLAPSTEKKIKEMERIRVVYCISSRRFYITPNISDLKADKRYARESTMQADEVIWGTINHQFCSFKVTTETQNFCRNEYNLTGLCNRQSCPLANSRYATVREVDGSVYLCMKTIERAHTPAKQWERIKLSKNYAQALATIDQELEYWPKFITHKCKQRLTKVTQMLIRMRRLKLKTQQKLVALKPKTERRERTREQKALTAARLEKAIELELLERLKKGVYGTDGIVNEQQQAFATALDKISTDPDVDDMEDDMEDECEVDEDNGLVREYVSDVSESDDEEMEIEDVIQSLAAARKQKRAAARADESSDDEGDDNSMDLDEVEDEAENPDSCIESDVASVASTKASSRATSASARSSKASSRLRGTRVEIEYEQEREPDRASVISATRQW</sequence>
<dbReference type="Pfam" id="PF04874">
    <property type="entry name" value="Mak16"/>
    <property type="match status" value="1"/>
</dbReference>
<evidence type="ECO:0000256" key="1">
    <source>
        <dbReference type="ARBA" id="ARBA00004123"/>
    </source>
</evidence>
<dbReference type="GO" id="GO:0000460">
    <property type="term" value="P:maturation of 5.8S rRNA"/>
    <property type="evidence" value="ECO:0007669"/>
    <property type="project" value="TreeGrafter"/>
</dbReference>
<dbReference type="VEuPathDB" id="FungiDB:SeMB42_g05265"/>
<protein>
    <recommendedName>
        <fullName evidence="5">Ribosomal eL28/Mak16 domain-containing protein</fullName>
    </recommendedName>
</protein>